<sequence length="978" mass="108735">MSMLHGLIVHREWLPRLMTGEVACVVKASKTPRRGPVYLVESGTGRVAATATLTEVRQFNSTEKANPIIREECGEPALHSAFGWFFSDVATESTVAAVPSAARHGRKWLSPEIMAGQVPVAKQRAPPSNRGWPKKFPRKPRADKRTGELQPKLTLRKVPSASGKKKKGKNKGRKCRLPANTPAAEVTPDGTRGGDQSLAFRLAAGRTHRRLLHLSRMHLFHQPTNVDAPIQPASGLAAYRDQQLVYILSTHNARGKPMSDVLPLHETTSGHHTAFRREVMTCPQKELRMVGCKVLIPRKKTARRGRLHFDVRDAAAGTAKELVLHAETEGTQQSPSACTEHAPTKNSSGRCGAAAAGTGDQATSENVTFRICPAAAKAHSNETKHEVVGQGTDMACKYILDLPLPQILDVRSFRCRTCLKYFPVQMSDIKRHFPDMLVSRQKKSRKVMFSPRFLMLILGKFAETFNANAVKRFVLDLYLANSVYINHADKAFYAVESLPRKFALRTILRDALLSYLPPLVSHVEKHVHVYSGSAIRGDGHFKVASRILPQEKINVIYAWIGIDGALLRPPAAMAGETWPDIRPHLEELVADIISHRKEAGLPGKACCPAFHATDSYSKHRLKLGSLYTRSLPVGLRPVSSTPKGPAQSIEVGAEECPTLITGDPAHDCFALRRIVSIKSADAGPFLAAHRDLMERLSLPPPPSPSFAQWDGKVQELPEDGPCALPKCSSSSLPKIQEFLQQPYASEASTWRAVFARAPPRAVVSACLRSLRAGKVASKGTTAELQATQLHGTMQRWSYRCKKEFKTEARRILRWWSQPVRQAAVFRKRIFRDGQKRYWARPSIVVTKKVRAHFKKLVKKLRVEGFFKWQQAALGTLEAQIPVQSGTIPVERFWSTLLTYMPESAQYISLKWYQVLASLAFIKFNFQHFAGTSLAGVSEEDAEMQSKLDTAMMLARALHESETAWNASHLQTVFDPFRD</sequence>
<keyword evidence="4" id="KW-1185">Reference proteome</keyword>
<evidence type="ECO:0000313" key="4">
    <source>
        <dbReference type="Proteomes" id="UP001152797"/>
    </source>
</evidence>
<proteinExistence type="predicted"/>
<dbReference type="EMBL" id="CAMXCT020001503">
    <property type="protein sequence ID" value="CAL1144065.1"/>
    <property type="molecule type" value="Genomic_DNA"/>
</dbReference>
<dbReference type="AlphaFoldDB" id="A0A9P1CFK4"/>
<name>A0A9P1CFK4_9DINO</name>
<organism evidence="2">
    <name type="scientific">Cladocopium goreaui</name>
    <dbReference type="NCBI Taxonomy" id="2562237"/>
    <lineage>
        <taxon>Eukaryota</taxon>
        <taxon>Sar</taxon>
        <taxon>Alveolata</taxon>
        <taxon>Dinophyceae</taxon>
        <taxon>Suessiales</taxon>
        <taxon>Symbiodiniaceae</taxon>
        <taxon>Cladocopium</taxon>
    </lineage>
</organism>
<comment type="caution">
    <text evidence="2">The sequence shown here is derived from an EMBL/GenBank/DDBJ whole genome shotgun (WGS) entry which is preliminary data.</text>
</comment>
<dbReference type="EMBL" id="CAMXCT010001503">
    <property type="protein sequence ID" value="CAI3990690.1"/>
    <property type="molecule type" value="Genomic_DNA"/>
</dbReference>
<protein>
    <submittedName>
        <fullName evidence="2">Uncharacterized protein</fullName>
    </submittedName>
</protein>
<feature type="region of interest" description="Disordered" evidence="1">
    <location>
        <begin position="327"/>
        <end position="358"/>
    </location>
</feature>
<feature type="compositionally biased region" description="Basic residues" evidence="1">
    <location>
        <begin position="163"/>
        <end position="176"/>
    </location>
</feature>
<dbReference type="EMBL" id="CAMXCT030001503">
    <property type="protein sequence ID" value="CAL4778002.1"/>
    <property type="molecule type" value="Genomic_DNA"/>
</dbReference>
<evidence type="ECO:0000313" key="2">
    <source>
        <dbReference type="EMBL" id="CAI3990690.1"/>
    </source>
</evidence>
<feature type="region of interest" description="Disordered" evidence="1">
    <location>
        <begin position="119"/>
        <end position="192"/>
    </location>
</feature>
<accession>A0A9P1CFK4</accession>
<evidence type="ECO:0000256" key="1">
    <source>
        <dbReference type="SAM" id="MobiDB-lite"/>
    </source>
</evidence>
<reference evidence="2" key="1">
    <citation type="submission" date="2022-10" db="EMBL/GenBank/DDBJ databases">
        <authorList>
            <person name="Chen Y."/>
            <person name="Dougan E. K."/>
            <person name="Chan C."/>
            <person name="Rhodes N."/>
            <person name="Thang M."/>
        </authorList>
    </citation>
    <scope>NUCLEOTIDE SEQUENCE</scope>
</reference>
<feature type="compositionally biased region" description="Basic residues" evidence="1">
    <location>
        <begin position="132"/>
        <end position="142"/>
    </location>
</feature>
<dbReference type="Proteomes" id="UP001152797">
    <property type="component" value="Unassembled WGS sequence"/>
</dbReference>
<reference evidence="3 4" key="2">
    <citation type="submission" date="2024-05" db="EMBL/GenBank/DDBJ databases">
        <authorList>
            <person name="Chen Y."/>
            <person name="Shah S."/>
            <person name="Dougan E. K."/>
            <person name="Thang M."/>
            <person name="Chan C."/>
        </authorList>
    </citation>
    <scope>NUCLEOTIDE SEQUENCE [LARGE SCALE GENOMIC DNA]</scope>
</reference>
<evidence type="ECO:0000313" key="3">
    <source>
        <dbReference type="EMBL" id="CAL4778002.1"/>
    </source>
</evidence>
<gene>
    <name evidence="2" type="ORF">C1SCF055_LOCUS17657</name>
</gene>